<gene>
    <name evidence="3" type="ORF">M9458_011349</name>
</gene>
<evidence type="ECO:0000313" key="4">
    <source>
        <dbReference type="Proteomes" id="UP001529510"/>
    </source>
</evidence>
<comment type="caution">
    <text evidence="3">The sequence shown here is derived from an EMBL/GenBank/DDBJ whole genome shotgun (WGS) entry which is preliminary data.</text>
</comment>
<protein>
    <recommendedName>
        <fullName evidence="2">Myotubularin-related 12-like C-terminal domain-containing protein</fullName>
    </recommendedName>
</protein>
<evidence type="ECO:0000259" key="2">
    <source>
        <dbReference type="Pfam" id="PF12578"/>
    </source>
</evidence>
<organism evidence="3 4">
    <name type="scientific">Cirrhinus mrigala</name>
    <name type="common">Mrigala</name>
    <dbReference type="NCBI Taxonomy" id="683832"/>
    <lineage>
        <taxon>Eukaryota</taxon>
        <taxon>Metazoa</taxon>
        <taxon>Chordata</taxon>
        <taxon>Craniata</taxon>
        <taxon>Vertebrata</taxon>
        <taxon>Euteleostomi</taxon>
        <taxon>Actinopterygii</taxon>
        <taxon>Neopterygii</taxon>
        <taxon>Teleostei</taxon>
        <taxon>Ostariophysi</taxon>
        <taxon>Cypriniformes</taxon>
        <taxon>Cyprinidae</taxon>
        <taxon>Labeoninae</taxon>
        <taxon>Labeonini</taxon>
        <taxon>Cirrhinus</taxon>
    </lineage>
</organism>
<keyword evidence="4" id="KW-1185">Reference proteome</keyword>
<sequence length="145" mass="16607">DETDSLKKMLRVKRISRWMGSSDFPVAAAAATTREFYESWQQRPLDYHGLLLPCLDGPSVRVWMQRYLRWIPGVHILGGGSVAVTTKLMELLSQVQDLQRMLEQKDSSQAAKLDHRPYIQQRDDCHRHSPSLTTATDHSSPSFLQ</sequence>
<accession>A0ABD0R574</accession>
<dbReference type="EMBL" id="JAMKFB020000005">
    <property type="protein sequence ID" value="KAL0193053.1"/>
    <property type="molecule type" value="Genomic_DNA"/>
</dbReference>
<dbReference type="Pfam" id="PF12578">
    <property type="entry name" value="3-PAP"/>
    <property type="match status" value="1"/>
</dbReference>
<proteinExistence type="predicted"/>
<dbReference type="Proteomes" id="UP001529510">
    <property type="component" value="Unassembled WGS sequence"/>
</dbReference>
<dbReference type="InterPro" id="IPR022587">
    <property type="entry name" value="MTMR12-like_C"/>
</dbReference>
<feature type="compositionally biased region" description="Polar residues" evidence="1">
    <location>
        <begin position="130"/>
        <end position="145"/>
    </location>
</feature>
<reference evidence="3 4" key="1">
    <citation type="submission" date="2024-05" db="EMBL/GenBank/DDBJ databases">
        <title>Genome sequencing and assembly of Indian major carp, Cirrhinus mrigala (Hamilton, 1822).</title>
        <authorList>
            <person name="Mohindra V."/>
            <person name="Chowdhury L.M."/>
            <person name="Lal K."/>
            <person name="Jena J.K."/>
        </authorList>
    </citation>
    <scope>NUCLEOTIDE SEQUENCE [LARGE SCALE GENOMIC DNA]</scope>
    <source>
        <strain evidence="3">CM1030</strain>
        <tissue evidence="3">Blood</tissue>
    </source>
</reference>
<feature type="region of interest" description="Disordered" evidence="1">
    <location>
        <begin position="122"/>
        <end position="145"/>
    </location>
</feature>
<evidence type="ECO:0000256" key="1">
    <source>
        <dbReference type="SAM" id="MobiDB-lite"/>
    </source>
</evidence>
<evidence type="ECO:0000313" key="3">
    <source>
        <dbReference type="EMBL" id="KAL0193053.1"/>
    </source>
</evidence>
<feature type="non-terminal residue" evidence="3">
    <location>
        <position position="145"/>
    </location>
</feature>
<feature type="non-terminal residue" evidence="3">
    <location>
        <position position="1"/>
    </location>
</feature>
<dbReference type="AlphaFoldDB" id="A0ABD0R574"/>
<name>A0ABD0R574_CIRMR</name>
<feature type="domain" description="Myotubularin-related 12-like C-terminal" evidence="2">
    <location>
        <begin position="1"/>
        <end position="109"/>
    </location>
</feature>